<sequence length="91" mass="10428">MTIVNRVPTLHRPPGPDATMPEIIAYWQRRHPAIDWAATIDTALLEVAILLGCHIGLGWPAIWQMYEQMTFWRIPDDPFDASTWTDPEVTT</sequence>
<proteinExistence type="predicted"/>
<reference evidence="1 2" key="1">
    <citation type="submission" date="2020-07" db="EMBL/GenBank/DDBJ databases">
        <authorList>
            <person name="Bortz R.L."/>
            <person name="Bai C."/>
            <person name="Brody A."/>
            <person name="Douse D."/>
            <person name="Feder N.M."/>
            <person name="Fischer E."/>
            <person name="Kim I."/>
            <person name="Kornbau S."/>
            <person name="Malek C.E."/>
            <person name="Menendez J.A."/>
            <person name="Moore R.J."/>
            <person name="Pinkovsky V.I."/>
            <person name="Raghavan D."/>
            <person name="Reznik A.S."/>
            <person name="Sciarra A.R."/>
            <person name="Starinsky S.F."/>
            <person name="Vaughan O."/>
            <person name="Walker S.E."/>
            <person name="Wiemann J."/>
            <person name="Butela K.A."/>
            <person name="Garlena R.A."/>
            <person name="Russell D.A."/>
            <person name="Pope W.H."/>
            <person name="Jacobs-Sera D."/>
            <person name="Hatfull G.F."/>
        </authorList>
    </citation>
    <scope>NUCLEOTIDE SEQUENCE [LARGE SCALE GENOMIC DNA]</scope>
</reference>
<gene>
    <name evidence="1" type="primary">3</name>
    <name evidence="1" type="ORF">SEA_CLOWN_3</name>
</gene>
<dbReference type="GeneID" id="65128333"/>
<dbReference type="EMBL" id="MT771343">
    <property type="protein sequence ID" value="QOC56001.1"/>
    <property type="molecule type" value="Genomic_DNA"/>
</dbReference>
<dbReference type="RefSeq" id="YP_010110043.1">
    <property type="nucleotide sequence ID" value="NC_055867.1"/>
</dbReference>
<dbReference type="Proteomes" id="UP000516645">
    <property type="component" value="Segment"/>
</dbReference>
<evidence type="ECO:0000313" key="1">
    <source>
        <dbReference type="EMBL" id="QOC56001.1"/>
    </source>
</evidence>
<protein>
    <submittedName>
        <fullName evidence="1">Uncharacterized protein</fullName>
    </submittedName>
</protein>
<name>A0A7L7SIC3_9CAUD</name>
<evidence type="ECO:0000313" key="2">
    <source>
        <dbReference type="Proteomes" id="UP000516645"/>
    </source>
</evidence>
<organism evidence="1 2">
    <name type="scientific">Gordonia phage Clown</name>
    <dbReference type="NCBI Taxonomy" id="2759393"/>
    <lineage>
        <taxon>Viruses</taxon>
        <taxon>Duplodnaviria</taxon>
        <taxon>Heunggongvirae</taxon>
        <taxon>Uroviricota</taxon>
        <taxon>Caudoviricetes</taxon>
        <taxon>Stackebrandtviridae</taxon>
        <taxon>Frickvirinae</taxon>
        <taxon>Clownvirus</taxon>
        <taxon>Clownvirus clown</taxon>
    </lineage>
</organism>
<dbReference type="KEGG" id="vg:65128333"/>
<accession>A0A7L7SIC3</accession>
<keyword evidence="2" id="KW-1185">Reference proteome</keyword>